<dbReference type="PANTHER" id="PTHR23322">
    <property type="entry name" value="FAS-ASSOCIATED PROTEIN"/>
    <property type="match status" value="1"/>
</dbReference>
<feature type="domain" description="UBX" evidence="2">
    <location>
        <begin position="227"/>
        <end position="280"/>
    </location>
</feature>
<dbReference type="SUPFAM" id="SSF54236">
    <property type="entry name" value="Ubiquitin-like"/>
    <property type="match status" value="1"/>
</dbReference>
<dbReference type="SMART" id="SM00594">
    <property type="entry name" value="UAS"/>
    <property type="match status" value="1"/>
</dbReference>
<proteinExistence type="predicted"/>
<dbReference type="AlphaFoldDB" id="A0A8S2GLR2"/>
<dbReference type="InterPro" id="IPR036249">
    <property type="entry name" value="Thioredoxin-like_sf"/>
</dbReference>
<dbReference type="SUPFAM" id="SSF52833">
    <property type="entry name" value="Thioredoxin-like"/>
    <property type="match status" value="1"/>
</dbReference>
<evidence type="ECO:0000313" key="4">
    <source>
        <dbReference type="Proteomes" id="UP000682733"/>
    </source>
</evidence>
<feature type="non-terminal residue" evidence="3">
    <location>
        <position position="1"/>
    </location>
</feature>
<reference evidence="3" key="1">
    <citation type="submission" date="2021-02" db="EMBL/GenBank/DDBJ databases">
        <authorList>
            <person name="Nowell W R."/>
        </authorList>
    </citation>
    <scope>NUCLEOTIDE SEQUENCE</scope>
</reference>
<dbReference type="InterPro" id="IPR050730">
    <property type="entry name" value="UBX_domain-protein"/>
</dbReference>
<dbReference type="Gene3D" id="3.40.30.10">
    <property type="entry name" value="Glutaredoxin"/>
    <property type="match status" value="1"/>
</dbReference>
<dbReference type="InterPro" id="IPR006577">
    <property type="entry name" value="UAS"/>
</dbReference>
<dbReference type="PROSITE" id="PS50033">
    <property type="entry name" value="UBX"/>
    <property type="match status" value="1"/>
</dbReference>
<dbReference type="GO" id="GO:0005783">
    <property type="term" value="C:endoplasmic reticulum"/>
    <property type="evidence" value="ECO:0007669"/>
    <property type="project" value="TreeGrafter"/>
</dbReference>
<dbReference type="InterPro" id="IPR049483">
    <property type="entry name" value="FAF1_2-like_UAS"/>
</dbReference>
<sequence length="313" mass="36751">QILRTPLQFLYATFIKVQSFFPWTVIRLVCSFVQSLFWAERDPVQELQDYYTYFDNQYDSRHPVFYRGKFSQALQDAKKEVRLLFVYLHEKNSPLCDRFCREVLCEDTIQTIIGNNLLWSASSDTQEGRIASRILHCTAHPCLCIIAHHGSQQTVQLKLQRYNGADECIAAVFDGVQNAEHVLQHNRNMQNQRGQRDRLLEEQNAAYLESVRVDQEKANLPVEPLPSESDTIQVSIRLPDNEPIRRRFRRNDPAKLLFEVAWTNNHVPEHFELLWGYPRQRYQYNKIGDRLIKDVIPGNSETCYLEQIEESDS</sequence>
<dbReference type="Pfam" id="PF21021">
    <property type="entry name" value="FAF1"/>
    <property type="match status" value="1"/>
</dbReference>
<organism evidence="3 4">
    <name type="scientific">Didymodactylos carnosus</name>
    <dbReference type="NCBI Taxonomy" id="1234261"/>
    <lineage>
        <taxon>Eukaryota</taxon>
        <taxon>Metazoa</taxon>
        <taxon>Spiralia</taxon>
        <taxon>Gnathifera</taxon>
        <taxon>Rotifera</taxon>
        <taxon>Eurotatoria</taxon>
        <taxon>Bdelloidea</taxon>
        <taxon>Philodinida</taxon>
        <taxon>Philodinidae</taxon>
        <taxon>Didymodactylos</taxon>
    </lineage>
</organism>
<dbReference type="InterPro" id="IPR001012">
    <property type="entry name" value="UBX_dom"/>
</dbReference>
<comment type="caution">
    <text evidence="3">The sequence shown here is derived from an EMBL/GenBank/DDBJ whole genome shotgun (WGS) entry which is preliminary data.</text>
</comment>
<protein>
    <recommendedName>
        <fullName evidence="2">UBX domain-containing protein</fullName>
    </recommendedName>
</protein>
<dbReference type="EMBL" id="CAJOBA010000443">
    <property type="protein sequence ID" value="CAF3532703.1"/>
    <property type="molecule type" value="Genomic_DNA"/>
</dbReference>
<evidence type="ECO:0000313" key="3">
    <source>
        <dbReference type="EMBL" id="CAF3532703.1"/>
    </source>
</evidence>
<dbReference type="Pfam" id="PF00789">
    <property type="entry name" value="UBX"/>
    <property type="match status" value="1"/>
</dbReference>
<dbReference type="GO" id="GO:0043130">
    <property type="term" value="F:ubiquitin binding"/>
    <property type="evidence" value="ECO:0007669"/>
    <property type="project" value="TreeGrafter"/>
</dbReference>
<dbReference type="GO" id="GO:0036503">
    <property type="term" value="P:ERAD pathway"/>
    <property type="evidence" value="ECO:0007669"/>
    <property type="project" value="TreeGrafter"/>
</dbReference>
<name>A0A8S2GLR2_9BILA</name>
<gene>
    <name evidence="3" type="ORF">TMI583_LOCUS2164</name>
</gene>
<keyword evidence="1" id="KW-0175">Coiled coil</keyword>
<accession>A0A8S2GLR2</accession>
<dbReference type="Proteomes" id="UP000682733">
    <property type="component" value="Unassembled WGS sequence"/>
</dbReference>
<evidence type="ECO:0000259" key="2">
    <source>
        <dbReference type="PROSITE" id="PS50033"/>
    </source>
</evidence>
<dbReference type="InterPro" id="IPR029071">
    <property type="entry name" value="Ubiquitin-like_domsf"/>
</dbReference>
<dbReference type="Gene3D" id="3.10.20.90">
    <property type="entry name" value="Phosphatidylinositol 3-kinase Catalytic Subunit, Chain A, domain 1"/>
    <property type="match status" value="1"/>
</dbReference>
<dbReference type="PANTHER" id="PTHR23322:SF1">
    <property type="entry name" value="FAS-ASSOCIATED FACTOR 2"/>
    <property type="match status" value="1"/>
</dbReference>
<evidence type="ECO:0000256" key="1">
    <source>
        <dbReference type="ARBA" id="ARBA00023054"/>
    </source>
</evidence>